<evidence type="ECO:0000259" key="18">
    <source>
        <dbReference type="PROSITE" id="PS50222"/>
    </source>
</evidence>
<feature type="domain" description="EF-hand" evidence="18">
    <location>
        <begin position="290"/>
        <end position="325"/>
    </location>
</feature>
<organism evidence="19 20">
    <name type="scientific">Grus japonensis</name>
    <name type="common">Japanese crane</name>
    <name type="synonym">Red-crowned crane</name>
    <dbReference type="NCBI Taxonomy" id="30415"/>
    <lineage>
        <taxon>Eukaryota</taxon>
        <taxon>Metazoa</taxon>
        <taxon>Chordata</taxon>
        <taxon>Craniata</taxon>
        <taxon>Vertebrata</taxon>
        <taxon>Euteleostomi</taxon>
        <taxon>Archelosauria</taxon>
        <taxon>Archosauria</taxon>
        <taxon>Dinosauria</taxon>
        <taxon>Saurischia</taxon>
        <taxon>Theropoda</taxon>
        <taxon>Coelurosauria</taxon>
        <taxon>Aves</taxon>
        <taxon>Neognathae</taxon>
        <taxon>Neoaves</taxon>
        <taxon>Gruiformes</taxon>
        <taxon>Gruidae</taxon>
        <taxon>Grus</taxon>
    </lineage>
</organism>
<keyword evidence="15" id="KW-0238">DNA-binding</keyword>
<dbReference type="PANTHER" id="PTHR19237">
    <property type="entry name" value="NUCLEOBINDIN"/>
    <property type="match status" value="1"/>
</dbReference>
<dbReference type="GO" id="GO:0005794">
    <property type="term" value="C:Golgi apparatus"/>
    <property type="evidence" value="ECO:0007669"/>
    <property type="project" value="UniProtKB-SubCell"/>
</dbReference>
<feature type="region of interest" description="Disordered" evidence="17">
    <location>
        <begin position="348"/>
        <end position="413"/>
    </location>
</feature>
<keyword evidence="7" id="KW-0964">Secreted</keyword>
<keyword evidence="10" id="KW-0479">Metal-binding</keyword>
<dbReference type="GO" id="GO:0005085">
    <property type="term" value="F:guanyl-nucleotide exchange factor activity"/>
    <property type="evidence" value="ECO:0007669"/>
    <property type="project" value="UniProtKB-KW"/>
</dbReference>
<feature type="compositionally biased region" description="Basic residues" evidence="17">
    <location>
        <begin position="198"/>
        <end position="209"/>
    </location>
</feature>
<keyword evidence="9" id="KW-0344">Guanine-nucleotide releasing factor</keyword>
<evidence type="ECO:0000256" key="11">
    <source>
        <dbReference type="ARBA" id="ARBA00022729"/>
    </source>
</evidence>
<name>A0ABC9WX01_GRUJA</name>
<evidence type="ECO:0000256" key="6">
    <source>
        <dbReference type="ARBA" id="ARBA00022490"/>
    </source>
</evidence>
<dbReference type="Proteomes" id="UP001623348">
    <property type="component" value="Unassembled WGS sequence"/>
</dbReference>
<evidence type="ECO:0000313" key="20">
    <source>
        <dbReference type="Proteomes" id="UP001623348"/>
    </source>
</evidence>
<dbReference type="InterPro" id="IPR036691">
    <property type="entry name" value="Endo/exonu/phosph_ase_sf"/>
</dbReference>
<evidence type="ECO:0000256" key="7">
    <source>
        <dbReference type="ARBA" id="ARBA00022525"/>
    </source>
</evidence>
<gene>
    <name evidence="19" type="ORF">GRJ2_001460600</name>
</gene>
<keyword evidence="12" id="KW-0677">Repeat</keyword>
<keyword evidence="14" id="KW-0333">Golgi apparatus</keyword>
<evidence type="ECO:0000256" key="8">
    <source>
        <dbReference type="ARBA" id="ARBA00022553"/>
    </source>
</evidence>
<feature type="compositionally biased region" description="Basic and acidic residues" evidence="17">
    <location>
        <begin position="356"/>
        <end position="377"/>
    </location>
</feature>
<dbReference type="InterPro" id="IPR040250">
    <property type="entry name" value="Nucleobindin"/>
</dbReference>
<evidence type="ECO:0000256" key="12">
    <source>
        <dbReference type="ARBA" id="ARBA00022737"/>
    </source>
</evidence>
<evidence type="ECO:0000256" key="2">
    <source>
        <dbReference type="ARBA" id="ARBA00004496"/>
    </source>
</evidence>
<keyword evidence="6" id="KW-0963">Cytoplasm</keyword>
<evidence type="ECO:0000256" key="1">
    <source>
        <dbReference type="ARBA" id="ARBA00004170"/>
    </source>
</evidence>
<evidence type="ECO:0000256" key="16">
    <source>
        <dbReference type="ARBA" id="ARBA00023136"/>
    </source>
</evidence>
<dbReference type="InterPro" id="IPR002048">
    <property type="entry name" value="EF_hand_dom"/>
</dbReference>
<keyword evidence="20" id="KW-1185">Reference proteome</keyword>
<proteinExistence type="inferred from homology"/>
<keyword evidence="11" id="KW-0732">Signal</keyword>
<dbReference type="FunFam" id="1.10.238.10:FF:000045">
    <property type="entry name" value="Nucleobindin 2"/>
    <property type="match status" value="1"/>
</dbReference>
<feature type="compositionally biased region" description="Low complexity" evidence="17">
    <location>
        <begin position="378"/>
        <end position="387"/>
    </location>
</feature>
<evidence type="ECO:0000256" key="5">
    <source>
        <dbReference type="ARBA" id="ARBA00008063"/>
    </source>
</evidence>
<dbReference type="PROSITE" id="PS50222">
    <property type="entry name" value="EF_HAND_2"/>
    <property type="match status" value="1"/>
</dbReference>
<evidence type="ECO:0000256" key="4">
    <source>
        <dbReference type="ARBA" id="ARBA00004613"/>
    </source>
</evidence>
<dbReference type="GO" id="GO:0046872">
    <property type="term" value="F:metal ion binding"/>
    <property type="evidence" value="ECO:0007669"/>
    <property type="project" value="UniProtKB-KW"/>
</dbReference>
<dbReference type="PANTHER" id="PTHR19237:SF22">
    <property type="entry name" value="NUCLEOBINDIN-2"/>
    <property type="match status" value="1"/>
</dbReference>
<dbReference type="SUPFAM" id="SSF56219">
    <property type="entry name" value="DNase I-like"/>
    <property type="match status" value="1"/>
</dbReference>
<evidence type="ECO:0000256" key="3">
    <source>
        <dbReference type="ARBA" id="ARBA00004555"/>
    </source>
</evidence>
<comment type="subcellular location">
    <subcellularLocation>
        <location evidence="2">Cytoplasm</location>
    </subcellularLocation>
    <subcellularLocation>
        <location evidence="3">Golgi apparatus</location>
    </subcellularLocation>
    <subcellularLocation>
        <location evidence="1">Membrane</location>
        <topology evidence="1">Peripheral membrane protein</topology>
    </subcellularLocation>
    <subcellularLocation>
        <location evidence="4">Secreted</location>
    </subcellularLocation>
</comment>
<evidence type="ECO:0000256" key="9">
    <source>
        <dbReference type="ARBA" id="ARBA00022658"/>
    </source>
</evidence>
<dbReference type="GO" id="GO:0005576">
    <property type="term" value="C:extracellular region"/>
    <property type="evidence" value="ECO:0007669"/>
    <property type="project" value="UniProtKB-SubCell"/>
</dbReference>
<evidence type="ECO:0000256" key="17">
    <source>
        <dbReference type="SAM" id="MobiDB-lite"/>
    </source>
</evidence>
<feature type="region of interest" description="Disordered" evidence="17">
    <location>
        <begin position="180"/>
        <end position="212"/>
    </location>
</feature>
<comment type="caution">
    <text evidence="19">The sequence shown here is derived from an EMBL/GenBank/DDBJ whole genome shotgun (WGS) entry which is preliminary data.</text>
</comment>
<dbReference type="EMBL" id="BAAFJT010000005">
    <property type="protein sequence ID" value="GAB0189953.1"/>
    <property type="molecule type" value="Genomic_DNA"/>
</dbReference>
<keyword evidence="8" id="KW-0597">Phosphoprotein</keyword>
<dbReference type="InterPro" id="IPR018247">
    <property type="entry name" value="EF_Hand_1_Ca_BS"/>
</dbReference>
<dbReference type="Gene3D" id="1.10.238.10">
    <property type="entry name" value="EF-hand"/>
    <property type="match status" value="1"/>
</dbReference>
<dbReference type="Pfam" id="PF25434">
    <property type="entry name" value="NUCB1_N"/>
    <property type="match status" value="1"/>
</dbReference>
<dbReference type="InterPro" id="IPR057576">
    <property type="entry name" value="NUCB1_N"/>
</dbReference>
<dbReference type="AlphaFoldDB" id="A0ABC9WX01"/>
<dbReference type="InterPro" id="IPR011992">
    <property type="entry name" value="EF-hand-dom_pair"/>
</dbReference>
<protein>
    <submittedName>
        <fullName evidence="19">Nucleobindin-2</fullName>
    </submittedName>
</protein>
<evidence type="ECO:0000313" key="19">
    <source>
        <dbReference type="EMBL" id="GAB0189953.1"/>
    </source>
</evidence>
<keyword evidence="13" id="KW-0106">Calcium</keyword>
<keyword evidence="16" id="KW-0472">Membrane</keyword>
<evidence type="ECO:0000256" key="14">
    <source>
        <dbReference type="ARBA" id="ARBA00023034"/>
    </source>
</evidence>
<dbReference type="Gene3D" id="3.60.10.10">
    <property type="entry name" value="Endonuclease/exonuclease/phosphatase"/>
    <property type="match status" value="1"/>
</dbReference>
<feature type="compositionally biased region" description="Basic and acidic residues" evidence="17">
    <location>
        <begin position="180"/>
        <end position="197"/>
    </location>
</feature>
<reference evidence="19 20" key="1">
    <citation type="submission" date="2024-06" db="EMBL/GenBank/DDBJ databases">
        <title>The draft genome of Grus japonensis, version 3.</title>
        <authorList>
            <person name="Nabeshima K."/>
            <person name="Suzuki S."/>
            <person name="Onuma M."/>
        </authorList>
    </citation>
    <scope>NUCLEOTIDE SEQUENCE [LARGE SCALE GENOMIC DNA]</scope>
    <source>
        <strain evidence="19 20">451A</strain>
    </source>
</reference>
<dbReference type="GO" id="GO:0016020">
    <property type="term" value="C:membrane"/>
    <property type="evidence" value="ECO:0007669"/>
    <property type="project" value="UniProtKB-SubCell"/>
</dbReference>
<dbReference type="GO" id="GO:0003677">
    <property type="term" value="F:DNA binding"/>
    <property type="evidence" value="ECO:0007669"/>
    <property type="project" value="UniProtKB-KW"/>
</dbReference>
<evidence type="ECO:0000256" key="10">
    <source>
        <dbReference type="ARBA" id="ARBA00022723"/>
    </source>
</evidence>
<dbReference type="PROSITE" id="PS00018">
    <property type="entry name" value="EF_HAND_1"/>
    <property type="match status" value="1"/>
</dbReference>
<accession>A0ABC9WX01</accession>
<dbReference type="SUPFAM" id="SSF47473">
    <property type="entry name" value="EF-hand"/>
    <property type="match status" value="1"/>
</dbReference>
<evidence type="ECO:0000256" key="15">
    <source>
        <dbReference type="ARBA" id="ARBA00023125"/>
    </source>
</evidence>
<sequence length="599" mass="69438">MTCLLMALEAVPIDIDKTKVKGEGHVEGEKVENPDTGLYYDEYLRQVIDVLETDKHFREKLQTADIEEIKSGKLSRELDLVSHHVRTRLDELKRQEVARLRMLIKAKMDSVQDTGIDHQALLKQFEHLNHQNPDTFEPKDLDMLIKAATSDLENYDKTRHEEFKKYEMMKEHERREYLKTLDEEKRQREESKFEEMKKKHGDHPKVHHPGSKDQLKEVWEEADGLDPNEFDPKTFFKLHEYKGENIYVTVYVNNDGFLDEQELEALFTKELEKVYDPKNEEDDMVEMEEERLRMREHVMNEVDINKDRLVTLEEFLRATEKKEFLEPDSWETLDQQQLFTEDELKEFESHISQQEDELRKKAEDLQKQKEELQRQHDQLQAQKQELQQGEEDLCPGTSRAHRQSFKLGSKGEGDNIRLASNMLWDDVPRLEGRGTGEGPRPTAERRAGCTTARSKPRGDEPQTPDATGTNGVTLGRYIKRIPGTPANKSASSGAQLKCLYANAWSMGNKQEELEMRVCLQGYDIIGITETWWDSSYDCSVGMEGYRLFRKDRQGRGGGGVTLYINDQLECMELHLGMEEELTKRAYGSGLKGGLGQGTS</sequence>
<feature type="region of interest" description="Disordered" evidence="17">
    <location>
        <begin position="427"/>
        <end position="472"/>
    </location>
</feature>
<evidence type="ECO:0000256" key="13">
    <source>
        <dbReference type="ARBA" id="ARBA00022837"/>
    </source>
</evidence>
<comment type="similarity">
    <text evidence="5">Belongs to the nucleobindin family.</text>
</comment>